<keyword evidence="7" id="KW-1185">Reference proteome</keyword>
<feature type="domain" description="HTH crp-type" evidence="5">
    <location>
        <begin position="154"/>
        <end position="222"/>
    </location>
</feature>
<evidence type="ECO:0000256" key="3">
    <source>
        <dbReference type="ARBA" id="ARBA00023163"/>
    </source>
</evidence>
<evidence type="ECO:0000256" key="2">
    <source>
        <dbReference type="ARBA" id="ARBA00023125"/>
    </source>
</evidence>
<dbReference type="eggNOG" id="COG0664">
    <property type="taxonomic scope" value="Bacteria"/>
</dbReference>
<dbReference type="Proteomes" id="UP000092714">
    <property type="component" value="Unassembled WGS sequence"/>
</dbReference>
<keyword evidence="3" id="KW-0804">Transcription</keyword>
<dbReference type="InterPro" id="IPR050397">
    <property type="entry name" value="Env_Response_Regulators"/>
</dbReference>
<dbReference type="InterPro" id="IPR000595">
    <property type="entry name" value="cNMP-bd_dom"/>
</dbReference>
<evidence type="ECO:0000259" key="5">
    <source>
        <dbReference type="PROSITE" id="PS51063"/>
    </source>
</evidence>
<evidence type="ECO:0000313" key="6">
    <source>
        <dbReference type="EMBL" id="OBY11099.1"/>
    </source>
</evidence>
<dbReference type="InterPro" id="IPR012318">
    <property type="entry name" value="HTH_CRP"/>
</dbReference>
<dbReference type="InterPro" id="IPR014710">
    <property type="entry name" value="RmlC-like_jellyroll"/>
</dbReference>
<sequence length="230" mass="26440">MCRSDILNIDLLEKNEFFIGLKSEEIGKILESVKYSFEEYKRGSVIANEEEECSCIGLILDGVIEIQRIYPSGNSIIVKRLRCGDVFGEALVFSKESTYPATIMSTTDSKILFVNKNEILRLCVREERILENFVSLLSDKVFMLNNKVKSLAFKSVREKVINFILELQKNQQSELIKLKSSKEDIASYLGIPRPSLSRELIKLREDKLIEFDRASINILNLEALEEELFK</sequence>
<dbReference type="GO" id="GO:0003677">
    <property type="term" value="F:DNA binding"/>
    <property type="evidence" value="ECO:0007669"/>
    <property type="project" value="UniProtKB-KW"/>
</dbReference>
<dbReference type="Pfam" id="PF13545">
    <property type="entry name" value="HTH_Crp_2"/>
    <property type="match status" value="1"/>
</dbReference>
<evidence type="ECO:0000259" key="4">
    <source>
        <dbReference type="PROSITE" id="PS50042"/>
    </source>
</evidence>
<dbReference type="AlphaFoldDB" id="A0A1B8RQJ9"/>
<dbReference type="OrthoDB" id="3176638at2"/>
<dbReference type="Pfam" id="PF00027">
    <property type="entry name" value="cNMP_binding"/>
    <property type="match status" value="1"/>
</dbReference>
<feature type="domain" description="Cyclic nucleotide-binding" evidence="4">
    <location>
        <begin position="17"/>
        <end position="122"/>
    </location>
</feature>
<dbReference type="SUPFAM" id="SSF46785">
    <property type="entry name" value="Winged helix' DNA-binding domain"/>
    <property type="match status" value="1"/>
</dbReference>
<dbReference type="PANTHER" id="PTHR24567:SF58">
    <property type="entry name" value="CYCLIC AMP-BINDING REGULATORY PROTEIN"/>
    <property type="match status" value="1"/>
</dbReference>
<organism evidence="6 7">
    <name type="scientific">Clostridium paraputrificum</name>
    <dbReference type="NCBI Taxonomy" id="29363"/>
    <lineage>
        <taxon>Bacteria</taxon>
        <taxon>Bacillati</taxon>
        <taxon>Bacillota</taxon>
        <taxon>Clostridia</taxon>
        <taxon>Eubacteriales</taxon>
        <taxon>Clostridiaceae</taxon>
        <taxon>Clostridium</taxon>
    </lineage>
</organism>
<dbReference type="Gene3D" id="2.60.120.10">
    <property type="entry name" value="Jelly Rolls"/>
    <property type="match status" value="1"/>
</dbReference>
<dbReference type="SUPFAM" id="SSF51206">
    <property type="entry name" value="cAMP-binding domain-like"/>
    <property type="match status" value="1"/>
</dbReference>
<dbReference type="GO" id="GO:0005829">
    <property type="term" value="C:cytosol"/>
    <property type="evidence" value="ECO:0007669"/>
    <property type="project" value="TreeGrafter"/>
</dbReference>
<dbReference type="InterPro" id="IPR018490">
    <property type="entry name" value="cNMP-bd_dom_sf"/>
</dbReference>
<gene>
    <name evidence="6" type="ORF">CP373A1_06275</name>
</gene>
<dbReference type="SMART" id="SM00419">
    <property type="entry name" value="HTH_CRP"/>
    <property type="match status" value="1"/>
</dbReference>
<dbReference type="EMBL" id="MAPZ01000016">
    <property type="protein sequence ID" value="OBY11099.1"/>
    <property type="molecule type" value="Genomic_DNA"/>
</dbReference>
<protein>
    <submittedName>
        <fullName evidence="6">cAMP-binding protein</fullName>
    </submittedName>
</protein>
<evidence type="ECO:0000256" key="1">
    <source>
        <dbReference type="ARBA" id="ARBA00023015"/>
    </source>
</evidence>
<reference evidence="6 7" key="1">
    <citation type="submission" date="2016-06" db="EMBL/GenBank/DDBJ databases">
        <authorList>
            <person name="Kjaerup R.B."/>
            <person name="Dalgaard T.S."/>
            <person name="Juul-Madsen H.R."/>
        </authorList>
    </citation>
    <scope>NUCLEOTIDE SEQUENCE [LARGE SCALE GENOMIC DNA]</scope>
    <source>
        <strain evidence="6 7">373-A1</strain>
    </source>
</reference>
<keyword evidence="1" id="KW-0805">Transcription regulation</keyword>
<proteinExistence type="predicted"/>
<dbReference type="CDD" id="cd00038">
    <property type="entry name" value="CAP_ED"/>
    <property type="match status" value="1"/>
</dbReference>
<name>A0A1B8RQJ9_9CLOT</name>
<accession>A0A1B8RQJ9</accession>
<evidence type="ECO:0000313" key="7">
    <source>
        <dbReference type="Proteomes" id="UP000092714"/>
    </source>
</evidence>
<dbReference type="InterPro" id="IPR036390">
    <property type="entry name" value="WH_DNA-bd_sf"/>
</dbReference>
<dbReference type="PROSITE" id="PS50042">
    <property type="entry name" value="CNMP_BINDING_3"/>
    <property type="match status" value="1"/>
</dbReference>
<comment type="caution">
    <text evidence="6">The sequence shown here is derived from an EMBL/GenBank/DDBJ whole genome shotgun (WGS) entry which is preliminary data.</text>
</comment>
<dbReference type="PROSITE" id="PS51063">
    <property type="entry name" value="HTH_CRP_2"/>
    <property type="match status" value="1"/>
</dbReference>
<dbReference type="SMART" id="SM00100">
    <property type="entry name" value="cNMP"/>
    <property type="match status" value="1"/>
</dbReference>
<keyword evidence="2" id="KW-0238">DNA-binding</keyword>
<dbReference type="GO" id="GO:0003700">
    <property type="term" value="F:DNA-binding transcription factor activity"/>
    <property type="evidence" value="ECO:0007669"/>
    <property type="project" value="TreeGrafter"/>
</dbReference>
<dbReference type="PANTHER" id="PTHR24567">
    <property type="entry name" value="CRP FAMILY TRANSCRIPTIONAL REGULATORY PROTEIN"/>
    <property type="match status" value="1"/>
</dbReference>